<dbReference type="Gene3D" id="2.170.150.70">
    <property type="match status" value="1"/>
</dbReference>
<organism evidence="5 6">
    <name type="scientific">Roseateles saccharophilus</name>
    <name type="common">Pseudomonas saccharophila</name>
    <dbReference type="NCBI Taxonomy" id="304"/>
    <lineage>
        <taxon>Bacteria</taxon>
        <taxon>Pseudomonadati</taxon>
        <taxon>Pseudomonadota</taxon>
        <taxon>Betaproteobacteria</taxon>
        <taxon>Burkholderiales</taxon>
        <taxon>Sphaerotilaceae</taxon>
        <taxon>Roseateles</taxon>
    </lineage>
</organism>
<dbReference type="RefSeq" id="WP_132570653.1">
    <property type="nucleotide sequence ID" value="NZ_CBCSGL010000003.1"/>
</dbReference>
<evidence type="ECO:0000256" key="3">
    <source>
        <dbReference type="ARBA" id="ARBA00022833"/>
    </source>
</evidence>
<dbReference type="PANTHER" id="PTHR28620">
    <property type="entry name" value="CENTROMERE PROTEIN V"/>
    <property type="match status" value="1"/>
</dbReference>
<proteinExistence type="inferred from homology"/>
<protein>
    <recommendedName>
        <fullName evidence="4">CENP-V/GFA domain-containing protein</fullName>
    </recommendedName>
</protein>
<evidence type="ECO:0000259" key="4">
    <source>
        <dbReference type="PROSITE" id="PS51891"/>
    </source>
</evidence>
<dbReference type="PANTHER" id="PTHR28620:SF1">
    <property type="entry name" value="CENP-V_GFA DOMAIN-CONTAINING PROTEIN"/>
    <property type="match status" value="1"/>
</dbReference>
<evidence type="ECO:0000256" key="1">
    <source>
        <dbReference type="ARBA" id="ARBA00005495"/>
    </source>
</evidence>
<dbReference type="PROSITE" id="PS51891">
    <property type="entry name" value="CENP_V_GFA"/>
    <property type="match status" value="1"/>
</dbReference>
<dbReference type="InterPro" id="IPR052355">
    <property type="entry name" value="CENP-V-like"/>
</dbReference>
<dbReference type="Pfam" id="PF04828">
    <property type="entry name" value="GFA"/>
    <property type="match status" value="1"/>
</dbReference>
<evidence type="ECO:0000313" key="6">
    <source>
        <dbReference type="Proteomes" id="UP000295110"/>
    </source>
</evidence>
<dbReference type="GO" id="GO:0046872">
    <property type="term" value="F:metal ion binding"/>
    <property type="evidence" value="ECO:0007669"/>
    <property type="project" value="UniProtKB-KW"/>
</dbReference>
<dbReference type="Proteomes" id="UP000295110">
    <property type="component" value="Unassembled WGS sequence"/>
</dbReference>
<evidence type="ECO:0000313" key="5">
    <source>
        <dbReference type="EMBL" id="TCV01205.1"/>
    </source>
</evidence>
<dbReference type="AlphaFoldDB" id="A0A4R3VEL6"/>
<keyword evidence="6" id="KW-1185">Reference proteome</keyword>
<dbReference type="OrthoDB" id="327703at2"/>
<sequence length="134" mass="14687">MHKGSCHCGAVRLTLPSTPDVATSCNCSLCRRIGGPWAYFEFGTIRIEGHPENTVDYVQGDKTLRTIRCRTCGCVTHWEPIDVTPGARHGVHLGNFDPELVASIRVRKFDGAKTWKFLDELPSTDEPPSSSGGT</sequence>
<dbReference type="InterPro" id="IPR011057">
    <property type="entry name" value="Mss4-like_sf"/>
</dbReference>
<dbReference type="InterPro" id="IPR006913">
    <property type="entry name" value="CENP-V/GFA"/>
</dbReference>
<feature type="domain" description="CENP-V/GFA" evidence="4">
    <location>
        <begin position="2"/>
        <end position="116"/>
    </location>
</feature>
<dbReference type="SUPFAM" id="SSF51316">
    <property type="entry name" value="Mss4-like"/>
    <property type="match status" value="1"/>
</dbReference>
<dbReference type="EMBL" id="SMBU01000006">
    <property type="protein sequence ID" value="TCV01205.1"/>
    <property type="molecule type" value="Genomic_DNA"/>
</dbReference>
<gene>
    <name evidence="5" type="ORF">EV671_1006131</name>
</gene>
<dbReference type="GO" id="GO:0016846">
    <property type="term" value="F:carbon-sulfur lyase activity"/>
    <property type="evidence" value="ECO:0007669"/>
    <property type="project" value="InterPro"/>
</dbReference>
<keyword evidence="3" id="KW-0862">Zinc</keyword>
<evidence type="ECO:0000256" key="2">
    <source>
        <dbReference type="ARBA" id="ARBA00022723"/>
    </source>
</evidence>
<keyword evidence="2" id="KW-0479">Metal-binding</keyword>
<name>A0A4R3VEL6_ROSSA</name>
<reference evidence="5 6" key="1">
    <citation type="submission" date="2019-03" db="EMBL/GenBank/DDBJ databases">
        <title>Genomic Encyclopedia of Type Strains, Phase IV (KMG-IV): sequencing the most valuable type-strain genomes for metagenomic binning, comparative biology and taxonomic classification.</title>
        <authorList>
            <person name="Goeker M."/>
        </authorList>
    </citation>
    <scope>NUCLEOTIDE SEQUENCE [LARGE SCALE GENOMIC DNA]</scope>
    <source>
        <strain evidence="5 6">DSM 654</strain>
    </source>
</reference>
<accession>A0A4R3VEL6</accession>
<comment type="caution">
    <text evidence="5">The sequence shown here is derived from an EMBL/GenBank/DDBJ whole genome shotgun (WGS) entry which is preliminary data.</text>
</comment>
<comment type="similarity">
    <text evidence="1">Belongs to the Gfa family.</text>
</comment>